<feature type="compositionally biased region" description="Basic residues" evidence="1">
    <location>
        <begin position="258"/>
        <end position="268"/>
    </location>
</feature>
<dbReference type="eggNOG" id="COG0457">
    <property type="taxonomic scope" value="Bacteria"/>
</dbReference>
<organism evidence="2 3">
    <name type="scientific">Streptomyces sviceus (strain ATCC 29083 / DSM 924 / JCM 4929 / NBRC 13980 / NCIMB 11184 / NRRL 5439 / UC 5370)</name>
    <dbReference type="NCBI Taxonomy" id="463191"/>
    <lineage>
        <taxon>Bacteria</taxon>
        <taxon>Bacillati</taxon>
        <taxon>Actinomycetota</taxon>
        <taxon>Actinomycetes</taxon>
        <taxon>Kitasatosporales</taxon>
        <taxon>Streptomycetaceae</taxon>
        <taxon>Streptomyces</taxon>
    </lineage>
</organism>
<dbReference type="Proteomes" id="UP000002785">
    <property type="component" value="Chromosome"/>
</dbReference>
<evidence type="ECO:0000313" key="3">
    <source>
        <dbReference type="Proteomes" id="UP000002785"/>
    </source>
</evidence>
<keyword evidence="3" id="KW-1185">Reference proteome</keyword>
<dbReference type="AlphaFoldDB" id="B5I794"/>
<sequence>MRQAARGHSSLLVVVGTSSTGKTRACWEAIQFLAVRGWRLWHPFDPTRAQAALEDLRHVQPGTVVWLNEAQHYLGDLQHGESIAAALHHLLTGQERAPILVLGTLWPEYAHQYVALPRSDGPDPHSRARELLAGRIVHIPDTFDPRALRSAAAFAQAGDRLLADALTRAKDHGRLAQELAGAPELLNRYQTGTAAGRAVLEAAMDARRLGVGLDLPQAFLTDAALDYLSDHDFNDLAEDWAEQVYAELSRPVHGKQAPLRRVRTRPVRRPPGVSAPRAEPDQDPGPVFRLADYLEQHGRSARSLICPPVSFWHAAHGHIADPDDLISLCTAAKHRHRLQWAQSLCRKAAEAGSPNALLDLALMHERRGDEDGARALCQQAGEAGFADAWHVLGRMLEDDDPERAEWAYRQGARAGNRQSLNSLAWILYNAGDIPSAEKAFLQANDDVALRALTLVRSLQGDQEGVKAAYRQMAEAGNPEALWHVALQRSQAGDRKGAEAVYRQAADAGDASAQESLARLRMAAGDQEGAAAVYEQAVQAGSASALMRLAALRQNAGDLPRAEAAYRQAIEAGFVEARVDLAILRIAAGDRTGAEGLLKAAVEAGDTRALHRLIWIREDAGEIDDREAAYKQLIDAGGMPSFVLSFRPSIFQPEQQWPHGLDPDGTPTPPW</sequence>
<dbReference type="InterPro" id="IPR050767">
    <property type="entry name" value="Sel1_AlgK"/>
</dbReference>
<dbReference type="EMBL" id="CM000951">
    <property type="protein sequence ID" value="EDY60949.2"/>
    <property type="molecule type" value="Genomic_DNA"/>
</dbReference>
<dbReference type="HOGENOM" id="CLU_409891_0_0_11"/>
<feature type="region of interest" description="Disordered" evidence="1">
    <location>
        <begin position="255"/>
        <end position="285"/>
    </location>
</feature>
<accession>B5I794</accession>
<dbReference type="SUPFAM" id="SSF81901">
    <property type="entry name" value="HCP-like"/>
    <property type="match status" value="2"/>
</dbReference>
<dbReference type="Gene3D" id="1.25.40.10">
    <property type="entry name" value="Tetratricopeptide repeat domain"/>
    <property type="match status" value="2"/>
</dbReference>
<name>B5I794_STRX2</name>
<evidence type="ECO:0000256" key="1">
    <source>
        <dbReference type="SAM" id="MobiDB-lite"/>
    </source>
</evidence>
<evidence type="ECO:0000313" key="2">
    <source>
        <dbReference type="EMBL" id="EDY60949.2"/>
    </source>
</evidence>
<dbReference type="PANTHER" id="PTHR11102">
    <property type="entry name" value="SEL-1-LIKE PROTEIN"/>
    <property type="match status" value="1"/>
</dbReference>
<gene>
    <name evidence="2" type="ORF">SSEG_07529</name>
</gene>
<protein>
    <submittedName>
        <fullName evidence="2">Tetratricopeptide repeat protein</fullName>
    </submittedName>
</protein>
<dbReference type="PANTHER" id="PTHR11102:SF160">
    <property type="entry name" value="ERAD-ASSOCIATED E3 UBIQUITIN-PROTEIN LIGASE COMPONENT HRD3"/>
    <property type="match status" value="1"/>
</dbReference>
<proteinExistence type="predicted"/>
<dbReference type="InterPro" id="IPR011990">
    <property type="entry name" value="TPR-like_helical_dom_sf"/>
</dbReference>
<reference evidence="2" key="1">
    <citation type="submission" date="2009-10" db="EMBL/GenBank/DDBJ databases">
        <title>The genome sequence of Streptomyces sviceus strain ATCC 29083.</title>
        <authorList>
            <consortium name="The Broad Institute Genome Sequencing Platform"/>
            <consortium name="Broad Institute Microbial Sequencing Center"/>
            <person name="Fischbach M."/>
            <person name="Godfrey P."/>
            <person name="Ward D."/>
            <person name="Young S."/>
            <person name="Zeng Q."/>
            <person name="Koehrsen M."/>
            <person name="Alvarado L."/>
            <person name="Berlin A.M."/>
            <person name="Bochicchio J."/>
            <person name="Borenstein D."/>
            <person name="Chapman S.B."/>
            <person name="Chen Z."/>
            <person name="Engels R."/>
            <person name="Freedman E."/>
            <person name="Gellesch M."/>
            <person name="Goldberg J."/>
            <person name="Griggs A."/>
            <person name="Gujja S."/>
            <person name="Heilman E.R."/>
            <person name="Heiman D.I."/>
            <person name="Hepburn T.A."/>
            <person name="Howarth C."/>
            <person name="Jen D."/>
            <person name="Larson L."/>
            <person name="Lewis B."/>
            <person name="Mehta T."/>
            <person name="Park D."/>
            <person name="Pearson M."/>
            <person name="Richards J."/>
            <person name="Roberts A."/>
            <person name="Saif S."/>
            <person name="Shea T.D."/>
            <person name="Shenoy N."/>
            <person name="Sisk P."/>
            <person name="Stolte C."/>
            <person name="Sykes S.N."/>
            <person name="Thomson T."/>
            <person name="Walk T."/>
            <person name="White J."/>
            <person name="Yandava C."/>
            <person name="Straight P."/>
            <person name="Clardy J."/>
            <person name="Hung D."/>
            <person name="Kolter R."/>
            <person name="Mekalanos J."/>
            <person name="Walker S."/>
            <person name="Walsh C.T."/>
            <person name="Wieland-Brown L.C."/>
            <person name="Haas B."/>
            <person name="Nusbaum C."/>
            <person name="Birren B."/>
        </authorList>
    </citation>
    <scope>NUCLEOTIDE SEQUENCE [LARGE SCALE GENOMIC DNA]</scope>
    <source>
        <strain evidence="2">ATCC 29083</strain>
    </source>
</reference>